<protein>
    <submittedName>
        <fullName evidence="1">Uncharacterized protein</fullName>
    </submittedName>
</protein>
<name>A0AA88ECJ0_FICCA</name>
<evidence type="ECO:0000313" key="2">
    <source>
        <dbReference type="Proteomes" id="UP001187192"/>
    </source>
</evidence>
<reference evidence="1" key="1">
    <citation type="submission" date="2023-07" db="EMBL/GenBank/DDBJ databases">
        <title>draft genome sequence of fig (Ficus carica).</title>
        <authorList>
            <person name="Takahashi T."/>
            <person name="Nishimura K."/>
        </authorList>
    </citation>
    <scope>NUCLEOTIDE SEQUENCE</scope>
</reference>
<evidence type="ECO:0000313" key="1">
    <source>
        <dbReference type="EMBL" id="GMN71865.1"/>
    </source>
</evidence>
<dbReference type="AlphaFoldDB" id="A0AA88ECJ0"/>
<proteinExistence type="predicted"/>
<dbReference type="Proteomes" id="UP001187192">
    <property type="component" value="Unassembled WGS sequence"/>
</dbReference>
<sequence>MISSVKLTPSSFTSSEFLNRKRSLPSNNVKFHALPIIQISKQNAKPSLVSSNKPLYISSVENLSLVAKDQKKKQRGVTEYNAQ</sequence>
<organism evidence="1 2">
    <name type="scientific">Ficus carica</name>
    <name type="common">Common fig</name>
    <dbReference type="NCBI Taxonomy" id="3494"/>
    <lineage>
        <taxon>Eukaryota</taxon>
        <taxon>Viridiplantae</taxon>
        <taxon>Streptophyta</taxon>
        <taxon>Embryophyta</taxon>
        <taxon>Tracheophyta</taxon>
        <taxon>Spermatophyta</taxon>
        <taxon>Magnoliopsida</taxon>
        <taxon>eudicotyledons</taxon>
        <taxon>Gunneridae</taxon>
        <taxon>Pentapetalae</taxon>
        <taxon>rosids</taxon>
        <taxon>fabids</taxon>
        <taxon>Rosales</taxon>
        <taxon>Moraceae</taxon>
        <taxon>Ficeae</taxon>
        <taxon>Ficus</taxon>
    </lineage>
</organism>
<dbReference type="EMBL" id="BTGU01019207">
    <property type="protein sequence ID" value="GMN71865.1"/>
    <property type="molecule type" value="Genomic_DNA"/>
</dbReference>
<gene>
    <name evidence="1" type="ORF">TIFTF001_055976</name>
</gene>
<keyword evidence="2" id="KW-1185">Reference proteome</keyword>
<accession>A0AA88ECJ0</accession>
<comment type="caution">
    <text evidence="1">The sequence shown here is derived from an EMBL/GenBank/DDBJ whole genome shotgun (WGS) entry which is preliminary data.</text>
</comment>